<evidence type="ECO:0000256" key="1">
    <source>
        <dbReference type="SAM" id="MobiDB-lite"/>
    </source>
</evidence>
<proteinExistence type="predicted"/>
<keyword evidence="2" id="KW-0812">Transmembrane</keyword>
<name>A0A7Z9E4N5_9CYAN</name>
<protein>
    <submittedName>
        <fullName evidence="3">Uncharacterized protein</fullName>
    </submittedName>
</protein>
<gene>
    <name evidence="3" type="ORF">PL8927_820103</name>
</gene>
<feature type="region of interest" description="Disordered" evidence="1">
    <location>
        <begin position="62"/>
        <end position="85"/>
    </location>
</feature>
<feature type="transmembrane region" description="Helical" evidence="2">
    <location>
        <begin position="37"/>
        <end position="59"/>
    </location>
</feature>
<keyword evidence="2" id="KW-0472">Membrane</keyword>
<keyword evidence="2" id="KW-1133">Transmembrane helix</keyword>
<keyword evidence="4" id="KW-1185">Reference proteome</keyword>
<sequence length="128" mass="15066">MLFLTLVFQCHLIVAFLVFIVFLRSFLQDKTTPNTHIGSWVVIGFSVAFWPIILPLTHLERQSKKSSKNLNSQGSYDLDRPNYTFKKNDTIPFPYWRLKARSVNPPSTYPFYTLYVISPHRIQRKIRS</sequence>
<reference evidence="3" key="1">
    <citation type="submission" date="2019-10" db="EMBL/GenBank/DDBJ databases">
        <authorList>
            <consortium name="Genoscope - CEA"/>
            <person name="William W."/>
        </authorList>
    </citation>
    <scope>NUCLEOTIDE SEQUENCE [LARGE SCALE GENOMIC DNA]</scope>
    <source>
        <strain evidence="3">BBR_PRJEB10992</strain>
    </source>
</reference>
<comment type="caution">
    <text evidence="3">The sequence shown here is derived from an EMBL/GenBank/DDBJ whole genome shotgun (WGS) entry which is preliminary data.</text>
</comment>
<dbReference type="EMBL" id="CZCU02000160">
    <property type="protein sequence ID" value="VXD24538.1"/>
    <property type="molecule type" value="Genomic_DNA"/>
</dbReference>
<evidence type="ECO:0000313" key="4">
    <source>
        <dbReference type="Proteomes" id="UP000184550"/>
    </source>
</evidence>
<accession>A0A7Z9E4N5</accession>
<evidence type="ECO:0000313" key="3">
    <source>
        <dbReference type="EMBL" id="VXD24538.1"/>
    </source>
</evidence>
<dbReference type="Proteomes" id="UP000184550">
    <property type="component" value="Unassembled WGS sequence"/>
</dbReference>
<dbReference type="AlphaFoldDB" id="A0A7Z9E4N5"/>
<organism evidence="3 4">
    <name type="scientific">Planktothrix serta PCC 8927</name>
    <dbReference type="NCBI Taxonomy" id="671068"/>
    <lineage>
        <taxon>Bacteria</taxon>
        <taxon>Bacillati</taxon>
        <taxon>Cyanobacteriota</taxon>
        <taxon>Cyanophyceae</taxon>
        <taxon>Oscillatoriophycideae</taxon>
        <taxon>Oscillatoriales</taxon>
        <taxon>Microcoleaceae</taxon>
        <taxon>Planktothrix</taxon>
    </lineage>
</organism>
<evidence type="ECO:0000256" key="2">
    <source>
        <dbReference type="SAM" id="Phobius"/>
    </source>
</evidence>